<dbReference type="InterPro" id="IPR000524">
    <property type="entry name" value="Tscrpt_reg_HTH_GntR"/>
</dbReference>
<organism evidence="5 6">
    <name type="scientific">Blastochloris tepida</name>
    <dbReference type="NCBI Taxonomy" id="2233851"/>
    <lineage>
        <taxon>Bacteria</taxon>
        <taxon>Pseudomonadati</taxon>
        <taxon>Pseudomonadota</taxon>
        <taxon>Alphaproteobacteria</taxon>
        <taxon>Hyphomicrobiales</taxon>
        <taxon>Blastochloridaceae</taxon>
        <taxon>Blastochloris</taxon>
    </lineage>
</organism>
<dbReference type="Gene3D" id="3.40.1410.10">
    <property type="entry name" value="Chorismate lyase-like"/>
    <property type="match status" value="1"/>
</dbReference>
<dbReference type="RefSeq" id="WP_126398756.1">
    <property type="nucleotide sequence ID" value="NZ_AP018907.1"/>
</dbReference>
<dbReference type="InterPro" id="IPR011663">
    <property type="entry name" value="UTRA"/>
</dbReference>
<dbReference type="InterPro" id="IPR028978">
    <property type="entry name" value="Chorismate_lyase_/UTRA_dom_sf"/>
</dbReference>
<evidence type="ECO:0000259" key="4">
    <source>
        <dbReference type="PROSITE" id="PS50949"/>
    </source>
</evidence>
<keyword evidence="3" id="KW-0804">Transcription</keyword>
<dbReference type="Gene3D" id="1.10.10.10">
    <property type="entry name" value="Winged helix-like DNA-binding domain superfamily/Winged helix DNA-binding domain"/>
    <property type="match status" value="1"/>
</dbReference>
<accession>A0A348FZF8</accession>
<gene>
    <name evidence="5" type="ORF">BLTE_13760</name>
</gene>
<dbReference type="PANTHER" id="PTHR44846">
    <property type="entry name" value="MANNOSYL-D-GLYCERATE TRANSPORT/METABOLISM SYSTEM REPRESSOR MNGR-RELATED"/>
    <property type="match status" value="1"/>
</dbReference>
<dbReference type="KEGG" id="blag:BLTE_13760"/>
<dbReference type="SUPFAM" id="SSF46785">
    <property type="entry name" value="Winged helix' DNA-binding domain"/>
    <property type="match status" value="1"/>
</dbReference>
<evidence type="ECO:0000256" key="2">
    <source>
        <dbReference type="ARBA" id="ARBA00023125"/>
    </source>
</evidence>
<dbReference type="Pfam" id="PF07702">
    <property type="entry name" value="UTRA"/>
    <property type="match status" value="1"/>
</dbReference>
<evidence type="ECO:0000256" key="3">
    <source>
        <dbReference type="ARBA" id="ARBA00023163"/>
    </source>
</evidence>
<keyword evidence="6" id="KW-1185">Reference proteome</keyword>
<dbReference type="InterPro" id="IPR050679">
    <property type="entry name" value="Bact_HTH_transcr_reg"/>
</dbReference>
<dbReference type="PROSITE" id="PS50949">
    <property type="entry name" value="HTH_GNTR"/>
    <property type="match status" value="1"/>
</dbReference>
<dbReference type="PANTHER" id="PTHR44846:SF1">
    <property type="entry name" value="MANNOSYL-D-GLYCERATE TRANSPORT_METABOLISM SYSTEM REPRESSOR MNGR-RELATED"/>
    <property type="match status" value="1"/>
</dbReference>
<reference evidence="5 6" key="1">
    <citation type="submission" date="2018-08" db="EMBL/GenBank/DDBJ databases">
        <title>Complete genome sequencing of Blastochloris tepida GI.</title>
        <authorList>
            <person name="Tsukatani Y."/>
            <person name="Mori H."/>
        </authorList>
    </citation>
    <scope>NUCLEOTIDE SEQUENCE [LARGE SCALE GENOMIC DNA]</scope>
    <source>
        <strain evidence="5 6">GI</strain>
    </source>
</reference>
<dbReference type="SMART" id="SM00345">
    <property type="entry name" value="HTH_GNTR"/>
    <property type="match status" value="1"/>
</dbReference>
<name>A0A348FZF8_9HYPH</name>
<dbReference type="AlphaFoldDB" id="A0A348FZF8"/>
<dbReference type="GO" id="GO:0045892">
    <property type="term" value="P:negative regulation of DNA-templated transcription"/>
    <property type="evidence" value="ECO:0007669"/>
    <property type="project" value="TreeGrafter"/>
</dbReference>
<keyword evidence="1" id="KW-0805">Transcription regulation</keyword>
<dbReference type="Proteomes" id="UP000266934">
    <property type="component" value="Chromosome"/>
</dbReference>
<evidence type="ECO:0000256" key="1">
    <source>
        <dbReference type="ARBA" id="ARBA00023015"/>
    </source>
</evidence>
<dbReference type="EMBL" id="AP018907">
    <property type="protein sequence ID" value="BBF92691.1"/>
    <property type="molecule type" value="Genomic_DNA"/>
</dbReference>
<proteinExistence type="predicted"/>
<dbReference type="GO" id="GO:0003700">
    <property type="term" value="F:DNA-binding transcription factor activity"/>
    <property type="evidence" value="ECO:0007669"/>
    <property type="project" value="InterPro"/>
</dbReference>
<dbReference type="SMART" id="SM00866">
    <property type="entry name" value="UTRA"/>
    <property type="match status" value="1"/>
</dbReference>
<dbReference type="SUPFAM" id="SSF64288">
    <property type="entry name" value="Chorismate lyase-like"/>
    <property type="match status" value="1"/>
</dbReference>
<dbReference type="CDD" id="cd07377">
    <property type="entry name" value="WHTH_GntR"/>
    <property type="match status" value="1"/>
</dbReference>
<dbReference type="GO" id="GO:0003677">
    <property type="term" value="F:DNA binding"/>
    <property type="evidence" value="ECO:0007669"/>
    <property type="project" value="UniProtKB-KW"/>
</dbReference>
<keyword evidence="2" id="KW-0238">DNA-binding</keyword>
<dbReference type="InterPro" id="IPR036388">
    <property type="entry name" value="WH-like_DNA-bd_sf"/>
</dbReference>
<dbReference type="PRINTS" id="PR00035">
    <property type="entry name" value="HTHGNTR"/>
</dbReference>
<dbReference type="OrthoDB" id="9794015at2"/>
<sequence>MTAPNYRRSFFPRYAQVAADLRRRIEAGEWRYGDRLPPLEVFEAQFDVARVTIRQAMEILEKEGLVRRVQGKGTFVLHKANDKRWLVMDLHLDGLMRFAFTVTSRLTAEPAEAELPPLRPDEGRPAPAYVKLENIQFRDVLPFAVSRLWVASELYAAAPERFRTETVIVVVYSLLGERITQARQTFSIDSASNHIAKLLKVGIGFPTAESRITIVDDAGRLAYLGLSSIRGDCVQFEADLTRGRQVRQQQPAADRNG</sequence>
<protein>
    <submittedName>
        <fullName evidence="5">GntR family transcriptional regulator</fullName>
    </submittedName>
</protein>
<feature type="domain" description="HTH gntR-type" evidence="4">
    <location>
        <begin position="11"/>
        <end position="79"/>
    </location>
</feature>
<dbReference type="Pfam" id="PF00392">
    <property type="entry name" value="GntR"/>
    <property type="match status" value="1"/>
</dbReference>
<evidence type="ECO:0000313" key="6">
    <source>
        <dbReference type="Proteomes" id="UP000266934"/>
    </source>
</evidence>
<dbReference type="InterPro" id="IPR036390">
    <property type="entry name" value="WH_DNA-bd_sf"/>
</dbReference>
<evidence type="ECO:0000313" key="5">
    <source>
        <dbReference type="EMBL" id="BBF92691.1"/>
    </source>
</evidence>